<dbReference type="Gene3D" id="3.40.190.10">
    <property type="entry name" value="Periplasmic binding protein-like II"/>
    <property type="match status" value="1"/>
</dbReference>
<organism evidence="3 4">
    <name type="scientific">Streptacidiphilus fuscans</name>
    <dbReference type="NCBI Taxonomy" id="2789292"/>
    <lineage>
        <taxon>Bacteria</taxon>
        <taxon>Bacillati</taxon>
        <taxon>Actinomycetota</taxon>
        <taxon>Actinomycetes</taxon>
        <taxon>Kitasatosporales</taxon>
        <taxon>Streptomycetaceae</taxon>
        <taxon>Streptacidiphilus</taxon>
    </lineage>
</organism>
<name>A0A931B7U8_9ACTN</name>
<protein>
    <submittedName>
        <fullName evidence="3">Glycine betaine ABC transporter substrate-binding protein</fullName>
    </submittedName>
</protein>
<dbReference type="GO" id="GO:0043190">
    <property type="term" value="C:ATP-binding cassette (ABC) transporter complex"/>
    <property type="evidence" value="ECO:0007669"/>
    <property type="project" value="InterPro"/>
</dbReference>
<dbReference type="Pfam" id="PF04069">
    <property type="entry name" value="OpuAC"/>
    <property type="match status" value="1"/>
</dbReference>
<dbReference type="CDD" id="cd13611">
    <property type="entry name" value="PBP2_YehZ"/>
    <property type="match status" value="1"/>
</dbReference>
<comment type="caution">
    <text evidence="3">The sequence shown here is derived from an EMBL/GenBank/DDBJ whole genome shotgun (WGS) entry which is preliminary data.</text>
</comment>
<dbReference type="SUPFAM" id="SSF53850">
    <property type="entry name" value="Periplasmic binding protein-like II"/>
    <property type="match status" value="1"/>
</dbReference>
<dbReference type="EMBL" id="JADPRT010000014">
    <property type="protein sequence ID" value="MBF9072039.1"/>
    <property type="molecule type" value="Genomic_DNA"/>
</dbReference>
<gene>
    <name evidence="3" type="ORF">I2501_28845</name>
</gene>
<feature type="chain" id="PRO_5037296754" evidence="1">
    <location>
        <begin position="19"/>
        <end position="323"/>
    </location>
</feature>
<evidence type="ECO:0000259" key="2">
    <source>
        <dbReference type="Pfam" id="PF04069"/>
    </source>
</evidence>
<accession>A0A931B7U8</accession>
<dbReference type="RefSeq" id="WP_196197204.1">
    <property type="nucleotide sequence ID" value="NZ_JADPRT010000014.1"/>
</dbReference>
<sequence>MPSNASLALLRWAIPAVAASLVLSGCASSSSTDAPKTGSLGHELDGATFTVGSKDFSESIILGYITMDLLQAHGAKVVDKTNIHGSTNTRSALTSGNIDMYWEYTGTGWITYLKHTKPVTDPTTQYNDVQAEDLAKNQIAWMDRAPLNNTYAFAILKTKAQQLHVSTLSDVANLLKTDPSQATFCIESEFSTRDDGFPGVTKAYGMTVPQSNVKLLDTGVIYTETAKGTTCNFGEVFATDGRIAAEHLQVMTDDKGFFPVYNAALTMREATAKKYPQLQGFFAPVAAKLTTETMQTLNSEVDVQGEQPQQVAHDWLQQNGFIS</sequence>
<dbReference type="InterPro" id="IPR007210">
    <property type="entry name" value="ABC_Gly_betaine_transp_sub-bd"/>
</dbReference>
<reference evidence="3" key="1">
    <citation type="submission" date="2020-11" db="EMBL/GenBank/DDBJ databases">
        <title>Isolation and identification of active actinomycetes.</title>
        <authorList>
            <person name="Yu B."/>
        </authorList>
    </citation>
    <scope>NUCLEOTIDE SEQUENCE</scope>
    <source>
        <strain evidence="3">NEAU-YB345</strain>
    </source>
</reference>
<evidence type="ECO:0000313" key="4">
    <source>
        <dbReference type="Proteomes" id="UP000657385"/>
    </source>
</evidence>
<dbReference type="Gene3D" id="3.40.190.120">
    <property type="entry name" value="Osmoprotection protein (prox), domain 2"/>
    <property type="match status" value="1"/>
</dbReference>
<dbReference type="GO" id="GO:0022857">
    <property type="term" value="F:transmembrane transporter activity"/>
    <property type="evidence" value="ECO:0007669"/>
    <property type="project" value="InterPro"/>
</dbReference>
<feature type="signal peptide" evidence="1">
    <location>
        <begin position="1"/>
        <end position="18"/>
    </location>
</feature>
<evidence type="ECO:0000256" key="1">
    <source>
        <dbReference type="SAM" id="SignalP"/>
    </source>
</evidence>
<feature type="domain" description="ABC-type glycine betaine transport system substrate-binding" evidence="2">
    <location>
        <begin position="48"/>
        <end position="318"/>
    </location>
</feature>
<dbReference type="AlphaFoldDB" id="A0A931B7U8"/>
<evidence type="ECO:0000313" key="3">
    <source>
        <dbReference type="EMBL" id="MBF9072039.1"/>
    </source>
</evidence>
<keyword evidence="1" id="KW-0732">Signal</keyword>
<keyword evidence="4" id="KW-1185">Reference proteome</keyword>
<proteinExistence type="predicted"/>
<dbReference type="Proteomes" id="UP000657385">
    <property type="component" value="Unassembled WGS sequence"/>
</dbReference>